<dbReference type="Pfam" id="PF00636">
    <property type="entry name" value="Ribonuclease_3"/>
    <property type="match status" value="1"/>
</dbReference>
<dbReference type="InterPro" id="IPR000999">
    <property type="entry name" value="RNase_III_dom"/>
</dbReference>
<reference evidence="2" key="2">
    <citation type="journal article" date="2023" name="IMA Fungus">
        <title>Comparative genomic study of the Penicillium genus elucidates a diverse pangenome and 15 lateral gene transfer events.</title>
        <authorList>
            <person name="Petersen C."/>
            <person name="Sorensen T."/>
            <person name="Nielsen M.R."/>
            <person name="Sondergaard T.E."/>
            <person name="Sorensen J.L."/>
            <person name="Fitzpatrick D.A."/>
            <person name="Frisvad J.C."/>
            <person name="Nielsen K.L."/>
        </authorList>
    </citation>
    <scope>NUCLEOTIDE SEQUENCE</scope>
    <source>
        <strain evidence="2">IBT 30728</strain>
    </source>
</reference>
<proteinExistence type="predicted"/>
<organism evidence="2 3">
    <name type="scientific">Penicillium diatomitis</name>
    <dbReference type="NCBI Taxonomy" id="2819901"/>
    <lineage>
        <taxon>Eukaryota</taxon>
        <taxon>Fungi</taxon>
        <taxon>Dikarya</taxon>
        <taxon>Ascomycota</taxon>
        <taxon>Pezizomycotina</taxon>
        <taxon>Eurotiomycetes</taxon>
        <taxon>Eurotiomycetidae</taxon>
        <taxon>Eurotiales</taxon>
        <taxon>Aspergillaceae</taxon>
        <taxon>Penicillium</taxon>
    </lineage>
</organism>
<keyword evidence="3" id="KW-1185">Reference proteome</keyword>
<dbReference type="InterPro" id="IPR036389">
    <property type="entry name" value="RNase_III_sf"/>
</dbReference>
<comment type="caution">
    <text evidence="2">The sequence shown here is derived from an EMBL/GenBank/DDBJ whole genome shotgun (WGS) entry which is preliminary data.</text>
</comment>
<accession>A0A9X0BM22</accession>
<gene>
    <name evidence="2" type="ORF">N7539_008567</name>
</gene>
<dbReference type="PROSITE" id="PS50142">
    <property type="entry name" value="RNASE_3_2"/>
    <property type="match status" value="1"/>
</dbReference>
<evidence type="ECO:0000259" key="1">
    <source>
        <dbReference type="PROSITE" id="PS50142"/>
    </source>
</evidence>
<dbReference type="EMBL" id="JAPWDQ010000013">
    <property type="protein sequence ID" value="KAJ5471998.1"/>
    <property type="molecule type" value="Genomic_DNA"/>
</dbReference>
<dbReference type="GO" id="GO:0006396">
    <property type="term" value="P:RNA processing"/>
    <property type="evidence" value="ECO:0007669"/>
    <property type="project" value="InterPro"/>
</dbReference>
<dbReference type="GO" id="GO:0004525">
    <property type="term" value="F:ribonuclease III activity"/>
    <property type="evidence" value="ECO:0007669"/>
    <property type="project" value="InterPro"/>
</dbReference>
<dbReference type="GeneID" id="81628412"/>
<dbReference type="Gene3D" id="1.10.1520.10">
    <property type="entry name" value="Ribonuclease III domain"/>
    <property type="match status" value="1"/>
</dbReference>
<feature type="domain" description="RNase III" evidence="1">
    <location>
        <begin position="26"/>
        <end position="143"/>
    </location>
</feature>
<evidence type="ECO:0000313" key="2">
    <source>
        <dbReference type="EMBL" id="KAJ5471998.1"/>
    </source>
</evidence>
<name>A0A9X0BM22_9EURO</name>
<dbReference type="RefSeq" id="XP_056786544.1">
    <property type="nucleotide sequence ID" value="XM_056938162.1"/>
</dbReference>
<dbReference type="Proteomes" id="UP001148312">
    <property type="component" value="Unassembled WGS sequence"/>
</dbReference>
<dbReference type="AlphaFoldDB" id="A0A9X0BM22"/>
<sequence length="167" mass="18835">MTFKNRFAPFTVQTTIRLKTMGQESSPEFEKVIGHHFHDQGLLEEALEESGLSSAGNERLALVGDKILALMLLRRWYREGNTTEQGTSLLQTYACNKQLASMARVLDLQRFIHQRPDLERHVPDSTLATTMEAILGAVWVDSNEDVQQVNEVMEKIGLYPSSGRIST</sequence>
<dbReference type="CDD" id="cd00593">
    <property type="entry name" value="RIBOc"/>
    <property type="match status" value="1"/>
</dbReference>
<evidence type="ECO:0000313" key="3">
    <source>
        <dbReference type="Proteomes" id="UP001148312"/>
    </source>
</evidence>
<reference evidence="2" key="1">
    <citation type="submission" date="2022-12" db="EMBL/GenBank/DDBJ databases">
        <authorList>
            <person name="Petersen C."/>
        </authorList>
    </citation>
    <scope>NUCLEOTIDE SEQUENCE</scope>
    <source>
        <strain evidence="2">IBT 30728</strain>
    </source>
</reference>
<dbReference type="SUPFAM" id="SSF69065">
    <property type="entry name" value="RNase III domain-like"/>
    <property type="match status" value="1"/>
</dbReference>
<protein>
    <recommendedName>
        <fullName evidence="1">RNase III domain-containing protein</fullName>
    </recommendedName>
</protein>
<dbReference type="SMART" id="SM00535">
    <property type="entry name" value="RIBOc"/>
    <property type="match status" value="1"/>
</dbReference>